<dbReference type="Proteomes" id="UP000582981">
    <property type="component" value="Unassembled WGS sequence"/>
</dbReference>
<comment type="caution">
    <text evidence="2">The sequence shown here is derived from an EMBL/GenBank/DDBJ whole genome shotgun (WGS) entry which is preliminary data.</text>
</comment>
<dbReference type="RefSeq" id="WP_177143242.1">
    <property type="nucleotide sequence ID" value="NZ_JACAPU010000002.1"/>
</dbReference>
<proteinExistence type="predicted"/>
<organism evidence="2 3">
    <name type="scientific">Pseudomonas gingeri</name>
    <dbReference type="NCBI Taxonomy" id="117681"/>
    <lineage>
        <taxon>Bacteria</taxon>
        <taxon>Pseudomonadati</taxon>
        <taxon>Pseudomonadota</taxon>
        <taxon>Gammaproteobacteria</taxon>
        <taxon>Pseudomonadales</taxon>
        <taxon>Pseudomonadaceae</taxon>
        <taxon>Pseudomonas</taxon>
    </lineage>
</organism>
<evidence type="ECO:0000313" key="3">
    <source>
        <dbReference type="Proteomes" id="UP000582981"/>
    </source>
</evidence>
<evidence type="ECO:0000313" key="2">
    <source>
        <dbReference type="EMBL" id="NWB45391.1"/>
    </source>
</evidence>
<reference evidence="2 3" key="1">
    <citation type="submission" date="2020-04" db="EMBL/GenBank/DDBJ databases">
        <title>Molecular characterization of pseudomonads from Agaricus bisporus reveal novel blotch 2 pathogens in Western Europe.</title>
        <authorList>
            <person name="Taparia T."/>
            <person name="Krijger M."/>
            <person name="Haynes E."/>
            <person name="Elpinstone J.G."/>
            <person name="Noble R."/>
            <person name="Van Der Wolf J."/>
        </authorList>
    </citation>
    <scope>NUCLEOTIDE SEQUENCE [LARGE SCALE GENOMIC DNA]</scope>
    <source>
        <strain evidence="2 3">F1001</strain>
    </source>
</reference>
<sequence length="159" mass="16913">MTEHSTGVTLTAKGLVFEDDCGEPFLQDDAVRGLLEKVFAGSSVDITAIHTQSQYRKALRHVMISSIQGPGGIEAILAMALQGVELLHQQFAGRDDFQSRLCAGALQGLLNGDPDGLAKAKRASRILASGLRPVASLSVSDDRSLRTSDSCTPNPPPRE</sequence>
<feature type="region of interest" description="Disordered" evidence="1">
    <location>
        <begin position="138"/>
        <end position="159"/>
    </location>
</feature>
<evidence type="ECO:0000256" key="1">
    <source>
        <dbReference type="SAM" id="MobiDB-lite"/>
    </source>
</evidence>
<protein>
    <submittedName>
        <fullName evidence="2">Uncharacterized protein</fullName>
    </submittedName>
</protein>
<dbReference type="AlphaFoldDB" id="A0A7Y7W9V6"/>
<name>A0A7Y7W9V6_9PSED</name>
<accession>A0A7Y7W9V6</accession>
<dbReference type="EMBL" id="JACAPU010000002">
    <property type="protein sequence ID" value="NWB45391.1"/>
    <property type="molecule type" value="Genomic_DNA"/>
</dbReference>
<gene>
    <name evidence="2" type="ORF">HX829_02705</name>
</gene>